<proteinExistence type="predicted"/>
<keyword evidence="1" id="KW-0805">Transcription regulation</keyword>
<keyword evidence="6" id="KW-1185">Reference proteome</keyword>
<dbReference type="PANTHER" id="PTHR33204">
    <property type="entry name" value="TRANSCRIPTIONAL REGULATOR, MARR FAMILY"/>
    <property type="match status" value="1"/>
</dbReference>
<dbReference type="PANTHER" id="PTHR33204:SF18">
    <property type="entry name" value="TRANSCRIPTIONAL REGULATORY PROTEIN"/>
    <property type="match status" value="1"/>
</dbReference>
<evidence type="ECO:0000313" key="5">
    <source>
        <dbReference type="EMBL" id="GAA5125501.1"/>
    </source>
</evidence>
<comment type="caution">
    <text evidence="5">The sequence shown here is derived from an EMBL/GenBank/DDBJ whole genome shotgun (WGS) entry which is preliminary data.</text>
</comment>
<dbReference type="InterPro" id="IPR002577">
    <property type="entry name" value="HTH_HxlR"/>
</dbReference>
<accession>A0ABP9NMQ7</accession>
<keyword evidence="3" id="KW-0804">Transcription</keyword>
<dbReference type="PROSITE" id="PS51118">
    <property type="entry name" value="HTH_HXLR"/>
    <property type="match status" value="1"/>
</dbReference>
<dbReference type="SUPFAM" id="SSF46785">
    <property type="entry name" value="Winged helix' DNA-binding domain"/>
    <property type="match status" value="1"/>
</dbReference>
<dbReference type="RefSeq" id="WP_345606714.1">
    <property type="nucleotide sequence ID" value="NZ_BAABJO010000014.1"/>
</dbReference>
<dbReference type="Proteomes" id="UP001500804">
    <property type="component" value="Unassembled WGS sequence"/>
</dbReference>
<name>A0ABP9NMQ7_9PSEU</name>
<evidence type="ECO:0000256" key="2">
    <source>
        <dbReference type="ARBA" id="ARBA00023125"/>
    </source>
</evidence>
<evidence type="ECO:0000259" key="4">
    <source>
        <dbReference type="PROSITE" id="PS51118"/>
    </source>
</evidence>
<evidence type="ECO:0000256" key="1">
    <source>
        <dbReference type="ARBA" id="ARBA00023015"/>
    </source>
</evidence>
<gene>
    <name evidence="5" type="ORF">GCM10023320_40000</name>
</gene>
<protein>
    <submittedName>
        <fullName evidence="5">Helix-turn-helix domain-containing protein</fullName>
    </submittedName>
</protein>
<evidence type="ECO:0000313" key="6">
    <source>
        <dbReference type="Proteomes" id="UP001500804"/>
    </source>
</evidence>
<feature type="domain" description="HTH hxlR-type" evidence="4">
    <location>
        <begin position="11"/>
        <end position="111"/>
    </location>
</feature>
<dbReference type="Pfam" id="PF01638">
    <property type="entry name" value="HxlR"/>
    <property type="match status" value="1"/>
</dbReference>
<reference evidence="6" key="1">
    <citation type="journal article" date="2019" name="Int. J. Syst. Evol. Microbiol.">
        <title>The Global Catalogue of Microorganisms (GCM) 10K type strain sequencing project: providing services to taxonomists for standard genome sequencing and annotation.</title>
        <authorList>
            <consortium name="The Broad Institute Genomics Platform"/>
            <consortium name="The Broad Institute Genome Sequencing Center for Infectious Disease"/>
            <person name="Wu L."/>
            <person name="Ma J."/>
        </authorList>
    </citation>
    <scope>NUCLEOTIDE SEQUENCE [LARGE SCALE GENOMIC DNA]</scope>
    <source>
        <strain evidence="6">JCM 18302</strain>
    </source>
</reference>
<dbReference type="InterPro" id="IPR036390">
    <property type="entry name" value="WH_DNA-bd_sf"/>
</dbReference>
<dbReference type="EMBL" id="BAABJO010000014">
    <property type="protein sequence ID" value="GAA5125501.1"/>
    <property type="molecule type" value="Genomic_DNA"/>
</dbReference>
<keyword evidence="2" id="KW-0238">DNA-binding</keyword>
<dbReference type="InterPro" id="IPR036388">
    <property type="entry name" value="WH-like_DNA-bd_sf"/>
</dbReference>
<evidence type="ECO:0000256" key="3">
    <source>
        <dbReference type="ARBA" id="ARBA00023163"/>
    </source>
</evidence>
<organism evidence="5 6">
    <name type="scientific">Pseudonocardia adelaidensis</name>
    <dbReference type="NCBI Taxonomy" id="648754"/>
    <lineage>
        <taxon>Bacteria</taxon>
        <taxon>Bacillati</taxon>
        <taxon>Actinomycetota</taxon>
        <taxon>Actinomycetes</taxon>
        <taxon>Pseudonocardiales</taxon>
        <taxon>Pseudonocardiaceae</taxon>
        <taxon>Pseudonocardia</taxon>
    </lineage>
</organism>
<sequence length="162" mass="17722">MPKAMSEDSTCSVARSLGVVGDRWALLIIRDALIIGSTRFQEFRDGLGIASNILAKRLALLVEEGLMERRTYQESGVRSHDEYVLTEAGRSLSLVIGALAVWGRTHRPKSDGTSPRFTVDESGLTARLAFVTSDGQEVAPERLSAVRTADAIDHRPDDRRVG</sequence>
<dbReference type="Gene3D" id="1.10.10.10">
    <property type="entry name" value="Winged helix-like DNA-binding domain superfamily/Winged helix DNA-binding domain"/>
    <property type="match status" value="1"/>
</dbReference>